<organism evidence="10 11">
    <name type="scientific">Plasmodiophora brassicae</name>
    <name type="common">Clubroot disease agent</name>
    <dbReference type="NCBI Taxonomy" id="37360"/>
    <lineage>
        <taxon>Eukaryota</taxon>
        <taxon>Sar</taxon>
        <taxon>Rhizaria</taxon>
        <taxon>Endomyxa</taxon>
        <taxon>Phytomyxea</taxon>
        <taxon>Plasmodiophorida</taxon>
        <taxon>Plasmodiophoridae</taxon>
        <taxon>Plasmodiophora</taxon>
    </lineage>
</organism>
<evidence type="ECO:0000313" key="10">
    <source>
        <dbReference type="EMBL" id="CEP01891.1"/>
    </source>
</evidence>
<dbReference type="OrthoDB" id="17644at2759"/>
<evidence type="ECO:0000256" key="8">
    <source>
        <dbReference type="ARBA" id="ARBA00023242"/>
    </source>
</evidence>
<comment type="subunit">
    <text evidence="9">Component of the nuclear pore complex (NPC).</text>
</comment>
<protein>
    <recommendedName>
        <fullName evidence="9">Nuclear pore complex protein Nup85</fullName>
    </recommendedName>
</protein>
<dbReference type="GO" id="GO:0006406">
    <property type="term" value="P:mRNA export from nucleus"/>
    <property type="evidence" value="ECO:0007669"/>
    <property type="project" value="TreeGrafter"/>
</dbReference>
<keyword evidence="9" id="KW-0472">Membrane</keyword>
<evidence type="ECO:0000256" key="4">
    <source>
        <dbReference type="ARBA" id="ARBA00022816"/>
    </source>
</evidence>
<dbReference type="OMA" id="WELRAND"/>
<evidence type="ECO:0000256" key="3">
    <source>
        <dbReference type="ARBA" id="ARBA00022448"/>
    </source>
</evidence>
<dbReference type="GO" id="GO:0045893">
    <property type="term" value="P:positive regulation of DNA-templated transcription"/>
    <property type="evidence" value="ECO:0007669"/>
    <property type="project" value="TreeGrafter"/>
</dbReference>
<dbReference type="PANTHER" id="PTHR13373">
    <property type="entry name" value="FROUNT PROTEIN-RELATED"/>
    <property type="match status" value="1"/>
</dbReference>
<keyword evidence="5 9" id="KW-0653">Protein transport</keyword>
<dbReference type="EMBL" id="CDSF01000121">
    <property type="protein sequence ID" value="CEP01891.1"/>
    <property type="molecule type" value="Genomic_DNA"/>
</dbReference>
<keyword evidence="4 9" id="KW-0509">mRNA transport</keyword>
<keyword evidence="3 9" id="KW-0813">Transport</keyword>
<evidence type="ECO:0000313" key="11">
    <source>
        <dbReference type="Proteomes" id="UP000039324"/>
    </source>
</evidence>
<evidence type="ECO:0000256" key="2">
    <source>
        <dbReference type="ARBA" id="ARBA00005573"/>
    </source>
</evidence>
<comment type="subcellular location">
    <subcellularLocation>
        <location evidence="1 9">Nucleus</location>
        <location evidence="1 9">Nuclear pore complex</location>
    </subcellularLocation>
</comment>
<evidence type="ECO:0000256" key="6">
    <source>
        <dbReference type="ARBA" id="ARBA00023010"/>
    </source>
</evidence>
<evidence type="ECO:0000256" key="7">
    <source>
        <dbReference type="ARBA" id="ARBA00023132"/>
    </source>
</evidence>
<gene>
    <name evidence="10" type="ORF">PBRA_008834</name>
</gene>
<accession>A0A0G4J3N3</accession>
<comment type="function">
    <text evidence="9">Functions as a component of the nuclear pore complex (NPC).</text>
</comment>
<comment type="similarity">
    <text evidence="2 9">Belongs to the nucleoporin Nup85 family.</text>
</comment>
<dbReference type="STRING" id="37360.A0A0G4J3N3"/>
<dbReference type="GO" id="GO:0017056">
    <property type="term" value="F:structural constituent of nuclear pore"/>
    <property type="evidence" value="ECO:0007669"/>
    <property type="project" value="TreeGrafter"/>
</dbReference>
<keyword evidence="7 9" id="KW-0906">Nuclear pore complex</keyword>
<keyword evidence="8 9" id="KW-0539">Nucleus</keyword>
<proteinExistence type="inferred from homology"/>
<reference evidence="10 11" key="1">
    <citation type="submission" date="2015-02" db="EMBL/GenBank/DDBJ databases">
        <authorList>
            <person name="Chooi Y.-H."/>
        </authorList>
    </citation>
    <scope>NUCLEOTIDE SEQUENCE [LARGE SCALE GENOMIC DNA]</scope>
    <source>
        <strain evidence="10">E3</strain>
    </source>
</reference>
<evidence type="ECO:0000256" key="1">
    <source>
        <dbReference type="ARBA" id="ARBA00004567"/>
    </source>
</evidence>
<name>A0A0G4J3N3_PLABS</name>
<dbReference type="GO" id="GO:0031080">
    <property type="term" value="C:nuclear pore outer ring"/>
    <property type="evidence" value="ECO:0007669"/>
    <property type="project" value="TreeGrafter"/>
</dbReference>
<keyword evidence="6 9" id="KW-0811">Translocation</keyword>
<dbReference type="Proteomes" id="UP000039324">
    <property type="component" value="Unassembled WGS sequence"/>
</dbReference>
<dbReference type="AlphaFoldDB" id="A0A0G4J3N3"/>
<keyword evidence="11" id="KW-1185">Reference proteome</keyword>
<dbReference type="PANTHER" id="PTHR13373:SF21">
    <property type="entry name" value="NUCLEAR PORE COMPLEX PROTEIN NUP85"/>
    <property type="match status" value="1"/>
</dbReference>
<sequence>MSAVDGCFLVVSRSPDQRVSESNVRKLTMSTPAACSFGSAVDVAVLPDGTDARMTVKSLQDYSPYTTLLQNWHQVFETVHIGLQECDPADRSAFIVDSSSRYIAELGSFRDAAGELDGQVRIAESIWLLSHVMFVLPYESISRQIVSWFHFHNAPTRQHPERGASLWKRVTSLTVQGYLTDAVKLISAEGATDFDTVAGELCKLLQAVPILDPKNVRMTAGRFDEAFRNFQQKCAYFSQLPDVASSPDLQLLAKVVSGDIDAIMMAADGNWLYGTIAVLVFASPFAAKNDLGDIVAACQSSSQNSLANTVPYEETLVNIMSNDASSGLASIRNQLGLPWLEAHLCDLLHVAGCHIRPAEDGVSLRQKFLFEFGSAVLADSKLWLLAPAYLVQCGNLGRETFRQGLWRHVDSEFAAEKAIDICQRLQMQDESSAICKMMSANALEHSRPGSAFLWELRANDVLTAARIVQDLVDQFIASDASPRISRGHLEEMIAACAEPPSSLLSLCAARSLLDQKDPANRLTYAASFLRRADYQNRQLGHIFVAKKTAAILVDAPTLAVQAKLTRDDIGTLMRLLADAPDKNVDSVMLPARHALVTAMAHVCLRDRSKLVLPFA</sequence>
<evidence type="ECO:0000256" key="9">
    <source>
        <dbReference type="RuleBase" id="RU365073"/>
    </source>
</evidence>
<evidence type="ECO:0000256" key="5">
    <source>
        <dbReference type="ARBA" id="ARBA00022927"/>
    </source>
</evidence>
<dbReference type="Pfam" id="PF07575">
    <property type="entry name" value="Nucleopor_Nup85"/>
    <property type="match status" value="1"/>
</dbReference>
<dbReference type="GO" id="GO:0031965">
    <property type="term" value="C:nuclear membrane"/>
    <property type="evidence" value="ECO:0007669"/>
    <property type="project" value="UniProtKB-UniRule"/>
</dbReference>
<dbReference type="GO" id="GO:0006606">
    <property type="term" value="P:protein import into nucleus"/>
    <property type="evidence" value="ECO:0007669"/>
    <property type="project" value="TreeGrafter"/>
</dbReference>
<dbReference type="InterPro" id="IPR011502">
    <property type="entry name" value="Nucleoporin_Nup85"/>
</dbReference>